<feature type="transmembrane region" description="Helical" evidence="5">
    <location>
        <begin position="276"/>
        <end position="297"/>
    </location>
</feature>
<feature type="transmembrane region" description="Helical" evidence="5">
    <location>
        <begin position="41"/>
        <end position="62"/>
    </location>
</feature>
<dbReference type="Gene3D" id="1.50.10.150">
    <property type="entry name" value="Voltage-dependent anion channel"/>
    <property type="match status" value="1"/>
</dbReference>
<evidence type="ECO:0000256" key="5">
    <source>
        <dbReference type="SAM" id="Phobius"/>
    </source>
</evidence>
<dbReference type="RefSeq" id="WP_121688103.1">
    <property type="nucleotide sequence ID" value="NZ_RCUY01000005.1"/>
</dbReference>
<comment type="subcellular location">
    <subcellularLocation>
        <location evidence="1">Membrane</location>
        <topology evidence="1">Multi-pass membrane protein</topology>
    </subcellularLocation>
</comment>
<protein>
    <submittedName>
        <fullName evidence="6">Transporter</fullName>
    </submittedName>
</protein>
<feature type="transmembrane region" description="Helical" evidence="5">
    <location>
        <begin position="252"/>
        <end position="270"/>
    </location>
</feature>
<feature type="transmembrane region" description="Helical" evidence="5">
    <location>
        <begin position="156"/>
        <end position="182"/>
    </location>
</feature>
<feature type="transmembrane region" description="Helical" evidence="5">
    <location>
        <begin position="74"/>
        <end position="94"/>
    </location>
</feature>
<dbReference type="InterPro" id="IPR052951">
    <property type="entry name" value="Tellurite_res_ion_channel"/>
</dbReference>
<name>A0A3L7ASJ4_9MICO</name>
<comment type="caution">
    <text evidence="6">The sequence shown here is derived from an EMBL/GenBank/DDBJ whole genome shotgun (WGS) entry which is preliminary data.</text>
</comment>
<feature type="transmembrane region" description="Helical" evidence="5">
    <location>
        <begin position="133"/>
        <end position="150"/>
    </location>
</feature>
<dbReference type="GO" id="GO:0046583">
    <property type="term" value="F:monoatomic cation efflux transmembrane transporter activity"/>
    <property type="evidence" value="ECO:0007669"/>
    <property type="project" value="TreeGrafter"/>
</dbReference>
<gene>
    <name evidence="6" type="ORF">D9V34_06890</name>
</gene>
<keyword evidence="4 5" id="KW-0472">Membrane</keyword>
<sequence length="313" mass="32287">MTAQRIPMITFAIGFGLAGLAQTWSAADAVWGLSPMIGDVLWGIAALAWIWLLVAHTVRGFAAEQSLISQLRHPAQGPVAALAPALGMFLGARLYPMVPWAGTTLVLASIAVGAVFAGWILGRWARGNIEIDLVHGGYLLPTVAAGYIAAGSAAKIGWIGLGWGAFGVATLFWVLVFTLILARLALRPALPAPLVPSLAILMAPPAVGGGAWIALTGTHVGIGVEILLGLTAILVLLQLGLMPLYRRTPFTLGAWSYTFPLGAVAAFVISATTNPIWAGIGVLVVTAVILTVATLSVRAVLIARASLTVAAAA</sequence>
<dbReference type="EMBL" id="RCUY01000005">
    <property type="protein sequence ID" value="RLP82965.1"/>
    <property type="molecule type" value="Genomic_DNA"/>
</dbReference>
<evidence type="ECO:0000313" key="7">
    <source>
        <dbReference type="Proteomes" id="UP000269438"/>
    </source>
</evidence>
<keyword evidence="7" id="KW-1185">Reference proteome</keyword>
<evidence type="ECO:0000313" key="6">
    <source>
        <dbReference type="EMBL" id="RLP82965.1"/>
    </source>
</evidence>
<dbReference type="InterPro" id="IPR038665">
    <property type="entry name" value="Voltage-dep_anion_channel_sf"/>
</dbReference>
<keyword evidence="2 5" id="KW-0812">Transmembrane</keyword>
<dbReference type="InterPro" id="IPR004695">
    <property type="entry name" value="SLAC1/Mae1/Ssu1/TehA"/>
</dbReference>
<dbReference type="Pfam" id="PF03595">
    <property type="entry name" value="SLAC1"/>
    <property type="match status" value="1"/>
</dbReference>
<organism evidence="6 7">
    <name type="scientific">Mycetocola lacteus</name>
    <dbReference type="NCBI Taxonomy" id="76637"/>
    <lineage>
        <taxon>Bacteria</taxon>
        <taxon>Bacillati</taxon>
        <taxon>Actinomycetota</taxon>
        <taxon>Actinomycetes</taxon>
        <taxon>Micrococcales</taxon>
        <taxon>Microbacteriaceae</taxon>
        <taxon>Mycetocola</taxon>
    </lineage>
</organism>
<accession>A0A3L7ASJ4</accession>
<dbReference type="GO" id="GO:0005886">
    <property type="term" value="C:plasma membrane"/>
    <property type="evidence" value="ECO:0007669"/>
    <property type="project" value="TreeGrafter"/>
</dbReference>
<evidence type="ECO:0000256" key="2">
    <source>
        <dbReference type="ARBA" id="ARBA00022692"/>
    </source>
</evidence>
<reference evidence="6 7" key="1">
    <citation type="submission" date="2018-10" db="EMBL/GenBank/DDBJ databases">
        <authorList>
            <person name="Li J."/>
        </authorList>
    </citation>
    <scope>NUCLEOTIDE SEQUENCE [LARGE SCALE GENOMIC DNA]</scope>
    <source>
        <strain evidence="6 7">JCM 11654</strain>
    </source>
</reference>
<dbReference type="PANTHER" id="PTHR37955:SF1">
    <property type="entry name" value="DEP DOMAIN-CONTAINING PROTEIN"/>
    <property type="match status" value="1"/>
</dbReference>
<dbReference type="OrthoDB" id="5017340at2"/>
<feature type="transmembrane region" description="Helical" evidence="5">
    <location>
        <begin position="100"/>
        <end position="121"/>
    </location>
</feature>
<feature type="transmembrane region" description="Helical" evidence="5">
    <location>
        <begin position="226"/>
        <end position="245"/>
    </location>
</feature>
<evidence type="ECO:0000256" key="4">
    <source>
        <dbReference type="ARBA" id="ARBA00023136"/>
    </source>
</evidence>
<dbReference type="PANTHER" id="PTHR37955">
    <property type="entry name" value="TELLURITE RESISTANCE PROTEIN TEHA"/>
    <property type="match status" value="1"/>
</dbReference>
<proteinExistence type="predicted"/>
<keyword evidence="3 5" id="KW-1133">Transmembrane helix</keyword>
<dbReference type="AlphaFoldDB" id="A0A3L7ASJ4"/>
<evidence type="ECO:0000256" key="1">
    <source>
        <dbReference type="ARBA" id="ARBA00004141"/>
    </source>
</evidence>
<evidence type="ECO:0000256" key="3">
    <source>
        <dbReference type="ARBA" id="ARBA00022989"/>
    </source>
</evidence>
<dbReference type="Proteomes" id="UP000269438">
    <property type="component" value="Unassembled WGS sequence"/>
</dbReference>
<feature type="transmembrane region" description="Helical" evidence="5">
    <location>
        <begin position="194"/>
        <end position="214"/>
    </location>
</feature>